<feature type="transmembrane region" description="Helical" evidence="2">
    <location>
        <begin position="72"/>
        <end position="97"/>
    </location>
</feature>
<accession>H8GA76</accession>
<evidence type="ECO:0000256" key="2">
    <source>
        <dbReference type="SAM" id="Phobius"/>
    </source>
</evidence>
<evidence type="ECO:0000256" key="1">
    <source>
        <dbReference type="SAM" id="MobiDB-lite"/>
    </source>
</evidence>
<keyword evidence="2" id="KW-1133">Transmembrane helix</keyword>
<organism evidence="3 4">
    <name type="scientific">Saccharomonospora azurea NA-128</name>
    <dbReference type="NCBI Taxonomy" id="882081"/>
    <lineage>
        <taxon>Bacteria</taxon>
        <taxon>Bacillati</taxon>
        <taxon>Actinomycetota</taxon>
        <taxon>Actinomycetes</taxon>
        <taxon>Pseudonocardiales</taxon>
        <taxon>Pseudonocardiaceae</taxon>
        <taxon>Saccharomonospora</taxon>
    </lineage>
</organism>
<dbReference type="PANTHER" id="PTHR35335:SF1">
    <property type="entry name" value="UPF0716 PROTEIN FXSA"/>
    <property type="match status" value="1"/>
</dbReference>
<keyword evidence="4" id="KW-1185">Reference proteome</keyword>
<proteinExistence type="predicted"/>
<dbReference type="OrthoDB" id="9792788at2"/>
<gene>
    <name evidence="3" type="ORF">SacazDRAFT_02681</name>
</gene>
<keyword evidence="2" id="KW-0472">Membrane</keyword>
<dbReference type="EMBL" id="CM001466">
    <property type="protein sequence ID" value="EHY89573.1"/>
    <property type="molecule type" value="Genomic_DNA"/>
</dbReference>
<feature type="compositionally biased region" description="Basic and acidic residues" evidence="1">
    <location>
        <begin position="144"/>
        <end position="154"/>
    </location>
</feature>
<dbReference type="GO" id="GO:0016020">
    <property type="term" value="C:membrane"/>
    <property type="evidence" value="ECO:0007669"/>
    <property type="project" value="InterPro"/>
</dbReference>
<feature type="region of interest" description="Disordered" evidence="1">
    <location>
        <begin position="118"/>
        <end position="162"/>
    </location>
</feature>
<evidence type="ECO:0000313" key="4">
    <source>
        <dbReference type="Proteomes" id="UP000004705"/>
    </source>
</evidence>
<dbReference type="HOGENOM" id="CLU_085083_2_3_11"/>
<dbReference type="RefSeq" id="WP_005442361.1">
    <property type="nucleotide sequence ID" value="NZ_CM001466.1"/>
</dbReference>
<evidence type="ECO:0000313" key="3">
    <source>
        <dbReference type="EMBL" id="EHY89573.1"/>
    </source>
</evidence>
<protein>
    <submittedName>
        <fullName evidence="3">Protein affecting phage T7 exclusion by the F plasmid</fullName>
    </submittedName>
</protein>
<name>H8GA76_9PSEU</name>
<dbReference type="Proteomes" id="UP000004705">
    <property type="component" value="Chromosome"/>
</dbReference>
<reference evidence="3 4" key="1">
    <citation type="journal article" date="2012" name="Stand. Genomic Sci.">
        <title>Genome sequence of the soil bacterium Saccharomonospora azurea type strain (NA-128(T)).</title>
        <authorList>
            <person name="Klenk H.P."/>
            <person name="Held B."/>
            <person name="Lucas S."/>
            <person name="Lapidus A."/>
            <person name="Copeland A."/>
            <person name="Hammon N."/>
            <person name="Pitluck S."/>
            <person name="Goodwin L.A."/>
            <person name="Han C."/>
            <person name="Tapia R."/>
            <person name="Brambilla E.M."/>
            <person name="Potter G."/>
            <person name="Land M."/>
            <person name="Ivanova N."/>
            <person name="Rohde M."/>
            <person name="Goker M."/>
            <person name="Detter J.C."/>
            <person name="Kyrpides N.C."/>
            <person name="Woyke T."/>
        </authorList>
    </citation>
    <scope>NUCLEOTIDE SEQUENCE [LARGE SCALE GENOMIC DNA]</scope>
    <source>
        <strain evidence="3 4">NA-128</strain>
    </source>
</reference>
<dbReference type="AlphaFoldDB" id="H8GA76"/>
<dbReference type="PANTHER" id="PTHR35335">
    <property type="entry name" value="UPF0716 PROTEIN FXSA"/>
    <property type="match status" value="1"/>
</dbReference>
<sequence>MAAIFLLWVIAEIAAIWAVASLVGFLATLGLLLAGALLGSWLARREGGKAARAVMDTARAGRSPHQEVTDSMLVGLGGLLIFVPGFVSDVAGLLLLLKPTRSVVRRAWMKRLQRRGPAMRPGFGGPRASSRVIVVDSEVVDEPGGPRDERRDPPQRPVIESE</sequence>
<dbReference type="Pfam" id="PF04186">
    <property type="entry name" value="FxsA"/>
    <property type="match status" value="1"/>
</dbReference>
<keyword evidence="2" id="KW-0812">Transmembrane</keyword>
<dbReference type="NCBIfam" id="NF008528">
    <property type="entry name" value="PRK11463.1-2"/>
    <property type="match status" value="1"/>
</dbReference>
<dbReference type="InterPro" id="IPR007313">
    <property type="entry name" value="FxsA"/>
</dbReference>